<dbReference type="InterPro" id="IPR022880">
    <property type="entry name" value="DNApol_IV"/>
</dbReference>
<evidence type="ECO:0000256" key="1">
    <source>
        <dbReference type="ARBA" id="ARBA00010945"/>
    </source>
</evidence>
<dbReference type="InterPro" id="IPR017961">
    <property type="entry name" value="DNA_pol_Y-fam_little_finger"/>
</dbReference>
<feature type="domain" description="UmuC" evidence="2">
    <location>
        <begin position="4"/>
        <end position="180"/>
    </location>
</feature>
<dbReference type="SUPFAM" id="SSF100879">
    <property type="entry name" value="Lesion bypass DNA polymerase (Y-family), little finger domain"/>
    <property type="match status" value="1"/>
</dbReference>
<dbReference type="InterPro" id="IPR001126">
    <property type="entry name" value="UmuC"/>
</dbReference>
<dbReference type="InterPro" id="IPR050116">
    <property type="entry name" value="DNA_polymerase-Y"/>
</dbReference>
<accession>A0A1G2T6K3</accession>
<evidence type="ECO:0000259" key="2">
    <source>
        <dbReference type="PROSITE" id="PS50173"/>
    </source>
</evidence>
<dbReference type="Gene3D" id="1.10.150.20">
    <property type="entry name" value="5' to 3' exonuclease, C-terminal subdomain"/>
    <property type="match status" value="1"/>
</dbReference>
<dbReference type="GO" id="GO:0003684">
    <property type="term" value="F:damaged DNA binding"/>
    <property type="evidence" value="ECO:0007669"/>
    <property type="project" value="InterPro"/>
</dbReference>
<dbReference type="Pfam" id="PF11799">
    <property type="entry name" value="IMS_C"/>
    <property type="match status" value="1"/>
</dbReference>
<reference evidence="3 4" key="1">
    <citation type="journal article" date="2016" name="Nat. Commun.">
        <title>Thousands of microbial genomes shed light on interconnected biogeochemical processes in an aquifer system.</title>
        <authorList>
            <person name="Anantharaman K."/>
            <person name="Brown C.T."/>
            <person name="Hug L.A."/>
            <person name="Sharon I."/>
            <person name="Castelle C.J."/>
            <person name="Probst A.J."/>
            <person name="Thomas B.C."/>
            <person name="Singh A."/>
            <person name="Wilkins M.J."/>
            <person name="Karaoz U."/>
            <person name="Brodie E.L."/>
            <person name="Williams K.H."/>
            <person name="Hubbard S.S."/>
            <person name="Banfield J.F."/>
        </authorList>
    </citation>
    <scope>NUCLEOTIDE SEQUENCE [LARGE SCALE GENOMIC DNA]</scope>
</reference>
<evidence type="ECO:0000313" key="4">
    <source>
        <dbReference type="Proteomes" id="UP000178612"/>
    </source>
</evidence>
<gene>
    <name evidence="3" type="ORF">A2758_03250</name>
</gene>
<dbReference type="Pfam" id="PF00817">
    <property type="entry name" value="IMS"/>
    <property type="match status" value="1"/>
</dbReference>
<dbReference type="PANTHER" id="PTHR11076:SF34">
    <property type="entry name" value="PROTEIN UMUC"/>
    <property type="match status" value="1"/>
</dbReference>
<dbReference type="CDD" id="cd03586">
    <property type="entry name" value="PolY_Pol_IV_kappa"/>
    <property type="match status" value="1"/>
</dbReference>
<comment type="similarity">
    <text evidence="1">Belongs to the DNA polymerase type-Y family.</text>
</comment>
<dbReference type="Gene3D" id="3.30.70.270">
    <property type="match status" value="1"/>
</dbReference>
<dbReference type="GO" id="GO:0009432">
    <property type="term" value="P:SOS response"/>
    <property type="evidence" value="ECO:0007669"/>
    <property type="project" value="TreeGrafter"/>
</dbReference>
<proteinExistence type="inferred from homology"/>
<name>A0A1G2T6K3_9BACT</name>
<dbReference type="AlphaFoldDB" id="A0A1G2T6K3"/>
<dbReference type="SUPFAM" id="SSF56672">
    <property type="entry name" value="DNA/RNA polymerases"/>
    <property type="match status" value="1"/>
</dbReference>
<dbReference type="InterPro" id="IPR043502">
    <property type="entry name" value="DNA/RNA_pol_sf"/>
</dbReference>
<dbReference type="Gene3D" id="3.30.1490.100">
    <property type="entry name" value="DNA polymerase, Y-family, little finger domain"/>
    <property type="match status" value="1"/>
</dbReference>
<comment type="caution">
    <text evidence="3">The sequence shown here is derived from an EMBL/GenBank/DDBJ whole genome shotgun (WGS) entry which is preliminary data.</text>
</comment>
<dbReference type="Gene3D" id="3.40.1170.60">
    <property type="match status" value="1"/>
</dbReference>
<evidence type="ECO:0000313" key="3">
    <source>
        <dbReference type="EMBL" id="OHA92419.1"/>
    </source>
</evidence>
<dbReference type="GO" id="GO:0003887">
    <property type="term" value="F:DNA-directed DNA polymerase activity"/>
    <property type="evidence" value="ECO:0007669"/>
    <property type="project" value="InterPro"/>
</dbReference>
<dbReference type="GO" id="GO:0006281">
    <property type="term" value="P:DNA repair"/>
    <property type="evidence" value="ECO:0007669"/>
    <property type="project" value="InterPro"/>
</dbReference>
<dbReference type="GO" id="GO:0042276">
    <property type="term" value="P:error-prone translesion synthesis"/>
    <property type="evidence" value="ECO:0007669"/>
    <property type="project" value="TreeGrafter"/>
</dbReference>
<protein>
    <recommendedName>
        <fullName evidence="2">UmuC domain-containing protein</fullName>
    </recommendedName>
</protein>
<dbReference type="PANTHER" id="PTHR11076">
    <property type="entry name" value="DNA REPAIR POLYMERASE UMUC / TRANSFERASE FAMILY MEMBER"/>
    <property type="match status" value="1"/>
</dbReference>
<dbReference type="EMBL" id="MHVJ01000002">
    <property type="protein sequence ID" value="OHA92419.1"/>
    <property type="molecule type" value="Genomic_DNA"/>
</dbReference>
<sequence>MSTFLHLDGDAFFASCETAVNPKLRGKPVVTGADKGIASSMSYEAKARGITRAMPLFQIKKLCPECIIVPSNFKLYKIISARAFAIVRRYTPYVEEYSIDECFADLSHLEPETIPQIARAIKDELQKELGVTFSVGIGPTKVLAKVGSKWKKPNGFTVIDRKNIFNFLSEVQVGKVWGIGPSTSIALGKWGIKTAADFAHKPQEWVEEHFSKPVLALWYELNGVPVYTTENEESRHKSIMRSRTFKATTDRRMVFAELSNNIEDVCTRLRALRLVTKHLSFYLKTQQFRYHETSVTLPHETASPEVMLEALGPRFNNIFRTATLYRSTAIILSSVKDEKGTQSDLFGNTKHDKTLESVHAVIDRLDRKYGTQSVFLGSSMRAVGSVLFREKTLDRLYLPSMGEVG</sequence>
<organism evidence="3 4">
    <name type="scientific">Candidatus Zambryskibacteria bacterium RIFCSPHIGHO2_01_FULL_49_18</name>
    <dbReference type="NCBI Taxonomy" id="1802740"/>
    <lineage>
        <taxon>Bacteria</taxon>
        <taxon>Candidatus Zambryskiibacteriota</taxon>
    </lineage>
</organism>
<dbReference type="GO" id="GO:0005829">
    <property type="term" value="C:cytosol"/>
    <property type="evidence" value="ECO:0007669"/>
    <property type="project" value="TreeGrafter"/>
</dbReference>
<dbReference type="PROSITE" id="PS50173">
    <property type="entry name" value="UMUC"/>
    <property type="match status" value="1"/>
</dbReference>
<dbReference type="Proteomes" id="UP000178612">
    <property type="component" value="Unassembled WGS sequence"/>
</dbReference>
<dbReference type="InterPro" id="IPR043128">
    <property type="entry name" value="Rev_trsase/Diguanyl_cyclase"/>
</dbReference>
<dbReference type="InterPro" id="IPR036775">
    <property type="entry name" value="DNA_pol_Y-fam_lit_finger_sf"/>
</dbReference>